<dbReference type="EMBL" id="BSRX01000014">
    <property type="protein sequence ID" value="GLW54824.1"/>
    <property type="molecule type" value="Genomic_DNA"/>
</dbReference>
<feature type="region of interest" description="Disordered" evidence="1">
    <location>
        <begin position="106"/>
        <end position="132"/>
    </location>
</feature>
<evidence type="ECO:0000313" key="3">
    <source>
        <dbReference type="Proteomes" id="UP001165143"/>
    </source>
</evidence>
<organism evidence="2 3">
    <name type="scientific">Kitasatospora phosalacinea</name>
    <dbReference type="NCBI Taxonomy" id="2065"/>
    <lineage>
        <taxon>Bacteria</taxon>
        <taxon>Bacillati</taxon>
        <taxon>Actinomycetota</taxon>
        <taxon>Actinomycetes</taxon>
        <taxon>Kitasatosporales</taxon>
        <taxon>Streptomycetaceae</taxon>
        <taxon>Kitasatospora</taxon>
    </lineage>
</organism>
<evidence type="ECO:0000256" key="1">
    <source>
        <dbReference type="SAM" id="MobiDB-lite"/>
    </source>
</evidence>
<dbReference type="AlphaFoldDB" id="A0A9W6UNG1"/>
<dbReference type="Proteomes" id="UP001165143">
    <property type="component" value="Unassembled WGS sequence"/>
</dbReference>
<proteinExistence type="predicted"/>
<dbReference type="OrthoDB" id="3871167at2"/>
<comment type="caution">
    <text evidence="2">The sequence shown here is derived from an EMBL/GenBank/DDBJ whole genome shotgun (WGS) entry which is preliminary data.</text>
</comment>
<sequence length="132" mass="14846">MATGRDDDLGGPEITDDELLDVADNPQQAAELHRALRTLAKNDKVGPELQQMAREVLSGRIGMRDAIESDRYLSAIGARLGEMRTAAENLSPEERKASEQRAVKLREDYEAEHGPDPYEDDDDWTVRRDDRP</sequence>
<evidence type="ECO:0000313" key="2">
    <source>
        <dbReference type="EMBL" id="GLW54824.1"/>
    </source>
</evidence>
<protein>
    <submittedName>
        <fullName evidence="2">Uncharacterized protein</fullName>
    </submittedName>
</protein>
<gene>
    <name evidence="2" type="ORF">Kpho01_28350</name>
</gene>
<name>A0A9W6UNG1_9ACTN</name>
<dbReference type="RefSeq" id="WP_051777908.1">
    <property type="nucleotide sequence ID" value="NZ_BSRX01000014.1"/>
</dbReference>
<accession>A0A9W6UNG1</accession>
<reference evidence="2" key="1">
    <citation type="submission" date="2023-02" db="EMBL/GenBank/DDBJ databases">
        <title>Kitasatospora phosalacinea NBRC 14362.</title>
        <authorList>
            <person name="Ichikawa N."/>
            <person name="Sato H."/>
            <person name="Tonouchi N."/>
        </authorList>
    </citation>
    <scope>NUCLEOTIDE SEQUENCE</scope>
    <source>
        <strain evidence="2">NBRC 14362</strain>
    </source>
</reference>
<feature type="compositionally biased region" description="Basic and acidic residues" evidence="1">
    <location>
        <begin position="106"/>
        <end position="116"/>
    </location>
</feature>
<feature type="region of interest" description="Disordered" evidence="1">
    <location>
        <begin position="1"/>
        <end position="21"/>
    </location>
</feature>